<proteinExistence type="predicted"/>
<dbReference type="EMBL" id="JAPWTK010000726">
    <property type="protein sequence ID" value="KAJ8936656.1"/>
    <property type="molecule type" value="Genomic_DNA"/>
</dbReference>
<reference evidence="2" key="1">
    <citation type="journal article" date="2023" name="Insect Mol. Biol.">
        <title>Genome sequencing provides insights into the evolution of gene families encoding plant cell wall-degrading enzymes in longhorned beetles.</title>
        <authorList>
            <person name="Shin N.R."/>
            <person name="Okamura Y."/>
            <person name="Kirsch R."/>
            <person name="Pauchet Y."/>
        </authorList>
    </citation>
    <scope>NUCLEOTIDE SEQUENCE</scope>
    <source>
        <strain evidence="2">AMC_N1</strain>
    </source>
</reference>
<keyword evidence="3" id="KW-1185">Reference proteome</keyword>
<comment type="caution">
    <text evidence="2">The sequence shown here is derived from an EMBL/GenBank/DDBJ whole genome shotgun (WGS) entry which is preliminary data.</text>
</comment>
<feature type="non-terminal residue" evidence="2">
    <location>
        <position position="1"/>
    </location>
</feature>
<protein>
    <recommendedName>
        <fullName evidence="4">C2H2-type domain-containing protein</fullName>
    </recommendedName>
</protein>
<name>A0AAV8XD07_9CUCU</name>
<organism evidence="2 3">
    <name type="scientific">Aromia moschata</name>
    <dbReference type="NCBI Taxonomy" id="1265417"/>
    <lineage>
        <taxon>Eukaryota</taxon>
        <taxon>Metazoa</taxon>
        <taxon>Ecdysozoa</taxon>
        <taxon>Arthropoda</taxon>
        <taxon>Hexapoda</taxon>
        <taxon>Insecta</taxon>
        <taxon>Pterygota</taxon>
        <taxon>Neoptera</taxon>
        <taxon>Endopterygota</taxon>
        <taxon>Coleoptera</taxon>
        <taxon>Polyphaga</taxon>
        <taxon>Cucujiformia</taxon>
        <taxon>Chrysomeloidea</taxon>
        <taxon>Cerambycidae</taxon>
        <taxon>Cerambycinae</taxon>
        <taxon>Callichromatini</taxon>
        <taxon>Aromia</taxon>
    </lineage>
</organism>
<evidence type="ECO:0008006" key="4">
    <source>
        <dbReference type="Google" id="ProtNLM"/>
    </source>
</evidence>
<accession>A0AAV8XD07</accession>
<evidence type="ECO:0000313" key="3">
    <source>
        <dbReference type="Proteomes" id="UP001162162"/>
    </source>
</evidence>
<evidence type="ECO:0000313" key="2">
    <source>
        <dbReference type="EMBL" id="KAJ8936656.1"/>
    </source>
</evidence>
<gene>
    <name evidence="2" type="ORF">NQ318_020636</name>
</gene>
<feature type="compositionally biased region" description="Basic residues" evidence="1">
    <location>
        <begin position="130"/>
        <end position="146"/>
    </location>
</feature>
<evidence type="ECO:0000256" key="1">
    <source>
        <dbReference type="SAM" id="MobiDB-lite"/>
    </source>
</evidence>
<sequence length="266" mass="31003">AEPYLSPTDFVCNVCMNMLDNVAKLKRRLWPLVCHANQDCKPIKLGKIWDIFASLKFEEDDDDEEHSIPCRTPTPSSLLTIKYSEAYNHRLEDKIAREERYRSLSRASSGFGRSSASVASEVQSIFSKKKRKKKGHNWTRQKRHVKSPATSEFSHRSYLRCSRSNFSDWERSYSPLSDSPNINYYSARKSPVKKKGLVYHNKGWLVKKRTRSVSRAQETDKKKYCGEKGCPLYFEDVDVLNHHRIIDHNILALHYCEECSLRYTTL</sequence>
<feature type="region of interest" description="Disordered" evidence="1">
    <location>
        <begin position="130"/>
        <end position="149"/>
    </location>
</feature>
<dbReference type="AlphaFoldDB" id="A0AAV8XD07"/>
<dbReference type="Proteomes" id="UP001162162">
    <property type="component" value="Unassembled WGS sequence"/>
</dbReference>